<dbReference type="PANTHER" id="PTHR43479">
    <property type="entry name" value="ACREF/ENVCD OPERON REPRESSOR-RELATED"/>
    <property type="match status" value="1"/>
</dbReference>
<evidence type="ECO:0000313" key="5">
    <source>
        <dbReference type="Proteomes" id="UP001597512"/>
    </source>
</evidence>
<dbReference type="PANTHER" id="PTHR43479:SF11">
    <property type="entry name" value="ACREF_ENVCD OPERON REPRESSOR-RELATED"/>
    <property type="match status" value="1"/>
</dbReference>
<keyword evidence="5" id="KW-1185">Reference proteome</keyword>
<protein>
    <submittedName>
        <fullName evidence="4">TetR/AcrR family transcriptional regulator</fullName>
    </submittedName>
</protein>
<dbReference type="InterPro" id="IPR001647">
    <property type="entry name" value="HTH_TetR"/>
</dbReference>
<accession>A0ABW6AEH6</accession>
<dbReference type="EMBL" id="JBHUOM010000002">
    <property type="protein sequence ID" value="MFD2933812.1"/>
    <property type="molecule type" value="Genomic_DNA"/>
</dbReference>
<evidence type="ECO:0000313" key="4">
    <source>
        <dbReference type="EMBL" id="MFD2933812.1"/>
    </source>
</evidence>
<sequence length="200" mass="23187">MALSTHKETDLRNLILERATKLFQLFGYHKLVMEDIARAVGKSRSTLYLYYKDKDAIFGAIVEREIKAYLAELTAELQQHHSAVERLRAYFRIKFNFRYAKATEYLIMNQEMAQQPEMVNRMRIYTDPPETEYLMGIIRYGIATDEFVALPDEQIRLITTMMISALHNIANDVLVNVETANLSSVQTLLQLLFVDGILSR</sequence>
<dbReference type="InterPro" id="IPR036271">
    <property type="entry name" value="Tet_transcr_reg_TetR-rel_C_sf"/>
</dbReference>
<feature type="DNA-binding region" description="H-T-H motif" evidence="2">
    <location>
        <begin position="32"/>
        <end position="51"/>
    </location>
</feature>
<dbReference type="PRINTS" id="PR00455">
    <property type="entry name" value="HTHTETR"/>
</dbReference>
<dbReference type="Gene3D" id="1.10.357.10">
    <property type="entry name" value="Tetracycline Repressor, domain 2"/>
    <property type="match status" value="1"/>
</dbReference>
<dbReference type="SUPFAM" id="SSF48498">
    <property type="entry name" value="Tetracyclin repressor-like, C-terminal domain"/>
    <property type="match status" value="1"/>
</dbReference>
<dbReference type="Gene3D" id="1.10.10.60">
    <property type="entry name" value="Homeodomain-like"/>
    <property type="match status" value="1"/>
</dbReference>
<gene>
    <name evidence="4" type="ORF">ACFS25_08475</name>
</gene>
<dbReference type="PROSITE" id="PS50977">
    <property type="entry name" value="HTH_TETR_2"/>
    <property type="match status" value="1"/>
</dbReference>
<evidence type="ECO:0000256" key="1">
    <source>
        <dbReference type="ARBA" id="ARBA00023125"/>
    </source>
</evidence>
<proteinExistence type="predicted"/>
<feature type="domain" description="HTH tetR-type" evidence="3">
    <location>
        <begin position="9"/>
        <end position="69"/>
    </location>
</feature>
<reference evidence="5" key="1">
    <citation type="journal article" date="2019" name="Int. J. Syst. Evol. Microbiol.">
        <title>The Global Catalogue of Microorganisms (GCM) 10K type strain sequencing project: providing services to taxonomists for standard genome sequencing and annotation.</title>
        <authorList>
            <consortium name="The Broad Institute Genomics Platform"/>
            <consortium name="The Broad Institute Genome Sequencing Center for Infectious Disease"/>
            <person name="Wu L."/>
            <person name="Ma J."/>
        </authorList>
    </citation>
    <scope>NUCLEOTIDE SEQUENCE [LARGE SCALE GENOMIC DNA]</scope>
    <source>
        <strain evidence="5">KCTC 52490</strain>
    </source>
</reference>
<dbReference type="SUPFAM" id="SSF46689">
    <property type="entry name" value="Homeodomain-like"/>
    <property type="match status" value="1"/>
</dbReference>
<dbReference type="RefSeq" id="WP_381498624.1">
    <property type="nucleotide sequence ID" value="NZ_JBHUOM010000002.1"/>
</dbReference>
<dbReference type="Pfam" id="PF00440">
    <property type="entry name" value="TetR_N"/>
    <property type="match status" value="1"/>
</dbReference>
<evidence type="ECO:0000256" key="2">
    <source>
        <dbReference type="PROSITE-ProRule" id="PRU00335"/>
    </source>
</evidence>
<name>A0ABW6AEH6_9BACT</name>
<dbReference type="InterPro" id="IPR050624">
    <property type="entry name" value="HTH-type_Tx_Regulator"/>
</dbReference>
<comment type="caution">
    <text evidence="4">The sequence shown here is derived from an EMBL/GenBank/DDBJ whole genome shotgun (WGS) entry which is preliminary data.</text>
</comment>
<dbReference type="InterPro" id="IPR009057">
    <property type="entry name" value="Homeodomain-like_sf"/>
</dbReference>
<evidence type="ECO:0000259" key="3">
    <source>
        <dbReference type="PROSITE" id="PS50977"/>
    </source>
</evidence>
<dbReference type="Proteomes" id="UP001597512">
    <property type="component" value="Unassembled WGS sequence"/>
</dbReference>
<organism evidence="4 5">
    <name type="scientific">Spirosoma flavum</name>
    <dbReference type="NCBI Taxonomy" id="2048557"/>
    <lineage>
        <taxon>Bacteria</taxon>
        <taxon>Pseudomonadati</taxon>
        <taxon>Bacteroidota</taxon>
        <taxon>Cytophagia</taxon>
        <taxon>Cytophagales</taxon>
        <taxon>Cytophagaceae</taxon>
        <taxon>Spirosoma</taxon>
    </lineage>
</organism>
<keyword evidence="1 2" id="KW-0238">DNA-binding</keyword>